<organism evidence="2 3">
    <name type="scientific">Paracoccus spongiarum</name>
    <dbReference type="NCBI Taxonomy" id="3064387"/>
    <lineage>
        <taxon>Bacteria</taxon>
        <taxon>Pseudomonadati</taxon>
        <taxon>Pseudomonadota</taxon>
        <taxon>Alphaproteobacteria</taxon>
        <taxon>Rhodobacterales</taxon>
        <taxon>Paracoccaceae</taxon>
        <taxon>Paracoccus</taxon>
    </lineage>
</organism>
<feature type="region of interest" description="Disordered" evidence="1">
    <location>
        <begin position="557"/>
        <end position="578"/>
    </location>
</feature>
<evidence type="ECO:0000313" key="3">
    <source>
        <dbReference type="Proteomes" id="UP001224997"/>
    </source>
</evidence>
<feature type="region of interest" description="Disordered" evidence="1">
    <location>
        <begin position="1"/>
        <end position="32"/>
    </location>
</feature>
<comment type="caution">
    <text evidence="2">The sequence shown here is derived from an EMBL/GenBank/DDBJ whole genome shotgun (WGS) entry which is preliminary data.</text>
</comment>
<gene>
    <name evidence="2" type="ORF">Q5Y72_07850</name>
</gene>
<dbReference type="InterPro" id="IPR036852">
    <property type="entry name" value="Peptidase_S8/S53_dom_sf"/>
</dbReference>
<dbReference type="SUPFAM" id="SSF52743">
    <property type="entry name" value="Subtilisin-like"/>
    <property type="match status" value="1"/>
</dbReference>
<protein>
    <recommendedName>
        <fullName evidence="4">Peptidase S8/S53 domain-containing protein</fullName>
    </recommendedName>
</protein>
<dbReference type="InterPro" id="IPR015500">
    <property type="entry name" value="Peptidase_S8_subtilisin-rel"/>
</dbReference>
<name>A0ABT9JB56_9RHOB</name>
<accession>A0ABT9JB56</accession>
<reference evidence="2 3" key="1">
    <citation type="submission" date="2023-08" db="EMBL/GenBank/DDBJ databases">
        <authorList>
            <person name="Park J.-S."/>
        </authorList>
    </citation>
    <scope>NUCLEOTIDE SEQUENCE [LARGE SCALE GENOMIC DNA]</scope>
    <source>
        <strain evidence="2 3">2205BS29-5</strain>
    </source>
</reference>
<dbReference type="Gene3D" id="3.40.50.200">
    <property type="entry name" value="Peptidase S8/S53 domain"/>
    <property type="match status" value="2"/>
</dbReference>
<sequence>MSAFEEFLNDPAGVLPDDALNPDPQELDDDDLTDPALAYLHDDALPDPDTGCIVAVIDDAIPFAHELLRLSGGHSRVASIWVQDAAFRPGGAGADLPSGIELRGVEIGTWLAQAQAGTIPGEDAIYRLSGVLDMNRDTTPSAAYAHGHGAAVAMLAAGFRPDDPQARNHPVIAVNLPPRITEDSMGTLSPIVLLASILFIISRARRLCRLIETRKGLPAGSVRLPVVVNISFGLTAGARDGSSLFEQFMDAVSAGGIAGLGKVHFVLPTGNHRLARLHARMTPGEDLGWRLPPDDRTVTGLEIWGPARQGLPAAKMQVSLAAPGHATVTTAFTAIWQVSLLADADGNELARAYYTPRNLGNGRWREGVTVIIMPTCPERLGEPYAPSGEWRIGVAAGSPAGDYDLTVQRDEVIRGFHREARQSWLHDGVYQVYDEAGRLVLNDPQPNPGGKVLRRGTFNGYAGGRHSLRAGAVDQLSRKPLPYCSMLKDGQGGDCMTPVDRAITQPGMTASGRGSGSFGLMSGTSMAAPQLARWVAAQMAQGAALDDRAAVRAHAAAQVPTQPGEPPIIPDSAGFPPF</sequence>
<evidence type="ECO:0000313" key="2">
    <source>
        <dbReference type="EMBL" id="MDP5307004.1"/>
    </source>
</evidence>
<dbReference type="Gene3D" id="2.60.120.1290">
    <property type="match status" value="1"/>
</dbReference>
<keyword evidence="3" id="KW-1185">Reference proteome</keyword>
<dbReference type="Proteomes" id="UP001224997">
    <property type="component" value="Unassembled WGS sequence"/>
</dbReference>
<dbReference type="EMBL" id="JAVAMQ010000005">
    <property type="protein sequence ID" value="MDP5307004.1"/>
    <property type="molecule type" value="Genomic_DNA"/>
</dbReference>
<evidence type="ECO:0000256" key="1">
    <source>
        <dbReference type="SAM" id="MobiDB-lite"/>
    </source>
</evidence>
<evidence type="ECO:0008006" key="4">
    <source>
        <dbReference type="Google" id="ProtNLM"/>
    </source>
</evidence>
<proteinExistence type="predicted"/>
<dbReference type="RefSeq" id="WP_305962850.1">
    <property type="nucleotide sequence ID" value="NZ_JAVAMQ010000005.1"/>
</dbReference>
<dbReference type="PRINTS" id="PR00723">
    <property type="entry name" value="SUBTILISIN"/>
</dbReference>